<dbReference type="VEuPathDB" id="VectorBase:ISCW009837"/>
<gene>
    <name evidence="2" type="ORF">IscW_ISCW009837</name>
</gene>
<name>B7Q0B0_IXOSC</name>
<feature type="non-terminal residue" evidence="2">
    <location>
        <position position="50"/>
    </location>
</feature>
<feature type="region of interest" description="Disordered" evidence="1">
    <location>
        <begin position="31"/>
        <end position="50"/>
    </location>
</feature>
<evidence type="ECO:0000313" key="2">
    <source>
        <dbReference type="EMBL" id="EEC12282.1"/>
    </source>
</evidence>
<keyword evidence="4" id="KW-1185">Reference proteome</keyword>
<proteinExistence type="predicted"/>
<dbReference type="PaxDb" id="6945-B7Q0B0"/>
<reference evidence="2 4" key="1">
    <citation type="submission" date="2008-03" db="EMBL/GenBank/DDBJ databases">
        <title>Annotation of Ixodes scapularis.</title>
        <authorList>
            <consortium name="Ixodes scapularis Genome Project Consortium"/>
            <person name="Caler E."/>
            <person name="Hannick L.I."/>
            <person name="Bidwell S."/>
            <person name="Joardar V."/>
            <person name="Thiagarajan M."/>
            <person name="Amedeo P."/>
            <person name="Galinsky K.J."/>
            <person name="Schobel S."/>
            <person name="Inman J."/>
            <person name="Hostetler J."/>
            <person name="Miller J."/>
            <person name="Hammond M."/>
            <person name="Megy K."/>
            <person name="Lawson D."/>
            <person name="Kodira C."/>
            <person name="Sutton G."/>
            <person name="Meyer J."/>
            <person name="Hill C.A."/>
            <person name="Birren B."/>
            <person name="Nene V."/>
            <person name="Collins F."/>
            <person name="Alarcon-Chaidez F."/>
            <person name="Wikel S."/>
            <person name="Strausberg R."/>
        </authorList>
    </citation>
    <scope>NUCLEOTIDE SEQUENCE [LARGE SCALE GENOMIC DNA]</scope>
    <source>
        <strain evidence="4">Wikel</strain>
        <strain evidence="2">Wikel colony</strain>
    </source>
</reference>
<feature type="region of interest" description="Disordered" evidence="1">
    <location>
        <begin position="1"/>
        <end position="20"/>
    </location>
</feature>
<dbReference type="EMBL" id="DS831470">
    <property type="protein sequence ID" value="EEC12282.1"/>
    <property type="molecule type" value="Genomic_DNA"/>
</dbReference>
<dbReference type="VEuPathDB" id="VectorBase:ISCI009837"/>
<protein>
    <submittedName>
        <fullName evidence="2 3">Uncharacterized protein</fullName>
    </submittedName>
</protein>
<evidence type="ECO:0000313" key="4">
    <source>
        <dbReference type="Proteomes" id="UP000001555"/>
    </source>
</evidence>
<dbReference type="InParanoid" id="B7Q0B0"/>
<dbReference type="EMBL" id="ABJB010648273">
    <property type="status" value="NOT_ANNOTATED_CDS"/>
    <property type="molecule type" value="Genomic_DNA"/>
</dbReference>
<sequence>RSQCPTPRTLPPPVDHQANLAPTKLATPSSSFFVSATGTSSTSSVQHTKC</sequence>
<reference evidence="3" key="2">
    <citation type="submission" date="2020-05" db="UniProtKB">
        <authorList>
            <consortium name="EnsemblMetazoa"/>
        </authorList>
    </citation>
    <scope>IDENTIFICATION</scope>
    <source>
        <strain evidence="3">wikel</strain>
    </source>
</reference>
<dbReference type="HOGENOM" id="CLU_3130184_0_0_1"/>
<evidence type="ECO:0000256" key="1">
    <source>
        <dbReference type="SAM" id="MobiDB-lite"/>
    </source>
</evidence>
<accession>B7Q0B0</accession>
<evidence type="ECO:0000313" key="3">
    <source>
        <dbReference type="EnsemblMetazoa" id="ISCW009837-PA"/>
    </source>
</evidence>
<dbReference type="EnsemblMetazoa" id="ISCW009837-RA">
    <property type="protein sequence ID" value="ISCW009837-PA"/>
    <property type="gene ID" value="ISCW009837"/>
</dbReference>
<feature type="non-terminal residue" evidence="2">
    <location>
        <position position="1"/>
    </location>
</feature>
<organism>
    <name type="scientific">Ixodes scapularis</name>
    <name type="common">Black-legged tick</name>
    <name type="synonym">Deer tick</name>
    <dbReference type="NCBI Taxonomy" id="6945"/>
    <lineage>
        <taxon>Eukaryota</taxon>
        <taxon>Metazoa</taxon>
        <taxon>Ecdysozoa</taxon>
        <taxon>Arthropoda</taxon>
        <taxon>Chelicerata</taxon>
        <taxon>Arachnida</taxon>
        <taxon>Acari</taxon>
        <taxon>Parasitiformes</taxon>
        <taxon>Ixodida</taxon>
        <taxon>Ixodoidea</taxon>
        <taxon>Ixodidae</taxon>
        <taxon>Ixodinae</taxon>
        <taxon>Ixodes</taxon>
    </lineage>
</organism>
<dbReference type="Proteomes" id="UP000001555">
    <property type="component" value="Unassembled WGS sequence"/>
</dbReference>
<dbReference type="AlphaFoldDB" id="B7Q0B0"/>